<dbReference type="AlphaFoldDB" id="A0A4Q9H0X6"/>
<sequence length="142" mass="14345">MSRSVMPWFAAFSVGLASMLCVNTARAHAPQPSEASALSVLPVAMSVGASGLMVVGTAAFSVVAIQATAEGVVWVLERASDGARTSVRWAASSAGVASVAVGTTLMVTAVSAGWVVSTAGEVIALVPNALGRALLHHEEVQR</sequence>
<feature type="transmembrane region" description="Helical" evidence="1">
    <location>
        <begin position="51"/>
        <end position="76"/>
    </location>
</feature>
<keyword evidence="1" id="KW-1133">Transmembrane helix</keyword>
<evidence type="ECO:0000313" key="4">
    <source>
        <dbReference type="Proteomes" id="UP000292120"/>
    </source>
</evidence>
<evidence type="ECO:0000256" key="2">
    <source>
        <dbReference type="SAM" id="SignalP"/>
    </source>
</evidence>
<keyword evidence="1" id="KW-0472">Membrane</keyword>
<feature type="chain" id="PRO_5020353067" evidence="2">
    <location>
        <begin position="28"/>
        <end position="142"/>
    </location>
</feature>
<keyword evidence="2" id="KW-0732">Signal</keyword>
<protein>
    <submittedName>
        <fullName evidence="3">Uncharacterized protein</fullName>
    </submittedName>
</protein>
<evidence type="ECO:0000256" key="1">
    <source>
        <dbReference type="SAM" id="Phobius"/>
    </source>
</evidence>
<keyword evidence="1" id="KW-0812">Transmembrane</keyword>
<name>A0A4Q9H0X6_9BURK</name>
<reference evidence="3 4" key="1">
    <citation type="submission" date="2019-02" db="EMBL/GenBank/DDBJ databases">
        <title>Aquabacterium sp. strain KMB7.</title>
        <authorList>
            <person name="Chen W.-M."/>
        </authorList>
    </citation>
    <scope>NUCLEOTIDE SEQUENCE [LARGE SCALE GENOMIC DNA]</scope>
    <source>
        <strain evidence="3 4">KMB7</strain>
    </source>
</reference>
<proteinExistence type="predicted"/>
<comment type="caution">
    <text evidence="3">The sequence shown here is derived from an EMBL/GenBank/DDBJ whole genome shotgun (WGS) entry which is preliminary data.</text>
</comment>
<feature type="transmembrane region" description="Helical" evidence="1">
    <location>
        <begin position="88"/>
        <end position="108"/>
    </location>
</feature>
<dbReference type="RefSeq" id="WP_165456659.1">
    <property type="nucleotide sequence ID" value="NZ_SIXI01000002.1"/>
</dbReference>
<evidence type="ECO:0000313" key="3">
    <source>
        <dbReference type="EMBL" id="TBO32943.1"/>
    </source>
</evidence>
<feature type="signal peptide" evidence="2">
    <location>
        <begin position="1"/>
        <end position="27"/>
    </location>
</feature>
<accession>A0A4Q9H0X6</accession>
<dbReference type="EMBL" id="SIXI01000002">
    <property type="protein sequence ID" value="TBO32943.1"/>
    <property type="molecule type" value="Genomic_DNA"/>
</dbReference>
<organism evidence="3 4">
    <name type="scientific">Aquabacterium lacunae</name>
    <dbReference type="NCBI Taxonomy" id="2528630"/>
    <lineage>
        <taxon>Bacteria</taxon>
        <taxon>Pseudomonadati</taxon>
        <taxon>Pseudomonadota</taxon>
        <taxon>Betaproteobacteria</taxon>
        <taxon>Burkholderiales</taxon>
        <taxon>Aquabacterium</taxon>
    </lineage>
</organism>
<dbReference type="Proteomes" id="UP000292120">
    <property type="component" value="Unassembled WGS sequence"/>
</dbReference>
<keyword evidence="4" id="KW-1185">Reference proteome</keyword>
<gene>
    <name evidence="3" type="ORF">EYS42_07215</name>
</gene>